<dbReference type="CDD" id="cd02947">
    <property type="entry name" value="TRX_family"/>
    <property type="match status" value="1"/>
</dbReference>
<dbReference type="InterPro" id="IPR013766">
    <property type="entry name" value="Thioredoxin_domain"/>
</dbReference>
<dbReference type="SUPFAM" id="SSF52833">
    <property type="entry name" value="Thioredoxin-like"/>
    <property type="match status" value="1"/>
</dbReference>
<dbReference type="PANTHER" id="PTHR47192:SF3">
    <property type="entry name" value="THIOREDOXIN-LIKE 3-1, CHLOROPLASTIC"/>
    <property type="match status" value="1"/>
</dbReference>
<dbReference type="PANTHER" id="PTHR47192">
    <property type="entry name" value="THIOREDOXIN-LIKE 3-2, CHLOROPLASTIC"/>
    <property type="match status" value="1"/>
</dbReference>
<dbReference type="Proteomes" id="UP001652600">
    <property type="component" value="Chromosome 8"/>
</dbReference>
<keyword evidence="2" id="KW-1185">Reference proteome</keyword>
<dbReference type="Gene3D" id="3.40.30.10">
    <property type="entry name" value="Glutaredoxin"/>
    <property type="match status" value="1"/>
</dbReference>
<proteinExistence type="predicted"/>
<reference evidence="3" key="1">
    <citation type="submission" date="2025-08" db="UniProtKB">
        <authorList>
            <consortium name="RefSeq"/>
        </authorList>
    </citation>
    <scope>IDENTIFICATION</scope>
    <source>
        <tissue evidence="3">Stem</tissue>
    </source>
</reference>
<dbReference type="GeneID" id="103486084"/>
<organism evidence="2 3">
    <name type="scientific">Cucumis melo</name>
    <name type="common">Muskmelon</name>
    <dbReference type="NCBI Taxonomy" id="3656"/>
    <lineage>
        <taxon>Eukaryota</taxon>
        <taxon>Viridiplantae</taxon>
        <taxon>Streptophyta</taxon>
        <taxon>Embryophyta</taxon>
        <taxon>Tracheophyta</taxon>
        <taxon>Spermatophyta</taxon>
        <taxon>Magnoliopsida</taxon>
        <taxon>eudicotyledons</taxon>
        <taxon>Gunneridae</taxon>
        <taxon>Pentapetalae</taxon>
        <taxon>rosids</taxon>
        <taxon>fabids</taxon>
        <taxon>Cucurbitales</taxon>
        <taxon>Cucurbitaceae</taxon>
        <taxon>Benincaseae</taxon>
        <taxon>Cucumis</taxon>
    </lineage>
</organism>
<dbReference type="PROSITE" id="PS51352">
    <property type="entry name" value="THIOREDOXIN_2"/>
    <property type="match status" value="1"/>
</dbReference>
<sequence>MCGCGPPTPIPSHPLSLFCSFTLRIRTPKKEKKKLSLQQFHSFYSLNFKELERKKTLKTERERDTDMYVLGASSSHILYAQLHQHQFLSNGKRCGFLNTDFGDHRRRELRIKAEAGFWPDLSRPASVEMESIDDSDQLDRILIHAQQLSQPILIDWMATWCRKCIYLKPKLEKLAADYVTKVKFYYVDVNKVPQSLVKRGNISKMPTIQLWKDGEMKAEVIGGHKAWLVIEEVREMIQKFAS</sequence>
<evidence type="ECO:0000313" key="2">
    <source>
        <dbReference type="Proteomes" id="UP001652600"/>
    </source>
</evidence>
<dbReference type="GO" id="GO:0009570">
    <property type="term" value="C:chloroplast stroma"/>
    <property type="evidence" value="ECO:0007669"/>
    <property type="project" value="InterPro"/>
</dbReference>
<protein>
    <submittedName>
        <fullName evidence="3">Thioredoxin-like 3-1, chloroplastic</fullName>
    </submittedName>
</protein>
<dbReference type="Pfam" id="PF00085">
    <property type="entry name" value="Thioredoxin"/>
    <property type="match status" value="1"/>
</dbReference>
<dbReference type="AlphaFoldDB" id="A0A1S3B504"/>
<name>A0A1S3B504_CUCME</name>
<dbReference type="eggNOG" id="KOG0907">
    <property type="taxonomic scope" value="Eukaryota"/>
</dbReference>
<dbReference type="InterPro" id="IPR036249">
    <property type="entry name" value="Thioredoxin-like_sf"/>
</dbReference>
<evidence type="ECO:0000259" key="1">
    <source>
        <dbReference type="PROSITE" id="PS51352"/>
    </source>
</evidence>
<accession>A0A1S3B504</accession>
<dbReference type="InterPro" id="IPR044253">
    <property type="entry name" value="WCRKC1/2"/>
</dbReference>
<evidence type="ECO:0000313" key="3">
    <source>
        <dbReference type="RefSeq" id="XP_008442136.2"/>
    </source>
</evidence>
<dbReference type="InParanoid" id="A0A1S3B504"/>
<gene>
    <name evidence="3" type="primary">LOC103486084</name>
</gene>
<dbReference type="KEGG" id="cmo:103486084"/>
<feature type="domain" description="Thioredoxin" evidence="1">
    <location>
        <begin position="112"/>
        <end position="242"/>
    </location>
</feature>
<dbReference type="FunCoup" id="A0A1S3B504">
    <property type="interactions" value="1015"/>
</dbReference>
<dbReference type="RefSeq" id="XP_008442136.2">
    <property type="nucleotide sequence ID" value="XM_008443914.3"/>
</dbReference>